<dbReference type="InterPro" id="IPR022572">
    <property type="entry name" value="DNA_rep/recomb_RecO_N"/>
</dbReference>
<dbReference type="Gene3D" id="2.40.50.140">
    <property type="entry name" value="Nucleic acid-binding proteins"/>
    <property type="match status" value="1"/>
</dbReference>
<protein>
    <recommendedName>
        <fullName evidence="4">DNA replication/recombination mediator RecO N-terminal domain-containing protein</fullName>
    </recommendedName>
</protein>
<feature type="domain" description="DNA replication/recombination mediator RecO N-terminal" evidence="4">
    <location>
        <begin position="4"/>
        <end position="78"/>
    </location>
</feature>
<dbReference type="GO" id="GO:0006302">
    <property type="term" value="P:double-strand break repair"/>
    <property type="evidence" value="ECO:0007669"/>
    <property type="project" value="TreeGrafter"/>
</dbReference>
<evidence type="ECO:0000313" key="5">
    <source>
        <dbReference type="EMBL" id="OHA57667.1"/>
    </source>
</evidence>
<dbReference type="EMBL" id="MHTG01000009">
    <property type="protein sequence ID" value="OHA57667.1"/>
    <property type="molecule type" value="Genomic_DNA"/>
</dbReference>
<accession>A0A1G2QAZ3</accession>
<keyword evidence="1" id="KW-0227">DNA damage</keyword>
<evidence type="ECO:0000256" key="3">
    <source>
        <dbReference type="ARBA" id="ARBA00023204"/>
    </source>
</evidence>
<dbReference type="InterPro" id="IPR003717">
    <property type="entry name" value="RecO"/>
</dbReference>
<evidence type="ECO:0000259" key="4">
    <source>
        <dbReference type="Pfam" id="PF11967"/>
    </source>
</evidence>
<name>A0A1G2QAZ3_9BACT</name>
<reference evidence="5 6" key="1">
    <citation type="journal article" date="2016" name="Nat. Commun.">
        <title>Thousands of microbial genomes shed light on interconnected biogeochemical processes in an aquifer system.</title>
        <authorList>
            <person name="Anantharaman K."/>
            <person name="Brown C.T."/>
            <person name="Hug L.A."/>
            <person name="Sharon I."/>
            <person name="Castelle C.J."/>
            <person name="Probst A.J."/>
            <person name="Thomas B.C."/>
            <person name="Singh A."/>
            <person name="Wilkins M.J."/>
            <person name="Karaoz U."/>
            <person name="Brodie E.L."/>
            <person name="Williams K.H."/>
            <person name="Hubbard S.S."/>
            <person name="Banfield J.F."/>
        </authorList>
    </citation>
    <scope>NUCLEOTIDE SEQUENCE [LARGE SCALE GENOMIC DNA]</scope>
</reference>
<sequence length="196" mass="21590">MSRMFYQLTGLPIAIREIGEADWLLVVITPDQGLIKVVAKGVRLVKSKLRPSLSLWRPVNLTVVKGREIWRLVGAEQVCYFTLALPAERLFAKLTVLLLRLVPEEAPAPALYRELKAGLDYFAKFDASHLTQAVAGAGELVLVWRALSALGYAGTANGLSPLLNQGQWNRELLVQAHRARRETAAAINHSLSASQL</sequence>
<dbReference type="AlphaFoldDB" id="A0A1G2QAZ3"/>
<evidence type="ECO:0000313" key="6">
    <source>
        <dbReference type="Proteomes" id="UP000176494"/>
    </source>
</evidence>
<organism evidence="5 6">
    <name type="scientific">Candidatus Vogelbacteria bacterium GWA1_51_14</name>
    <dbReference type="NCBI Taxonomy" id="1802435"/>
    <lineage>
        <taxon>Bacteria</taxon>
        <taxon>Candidatus Vogeliibacteriota</taxon>
    </lineage>
</organism>
<evidence type="ECO:0000256" key="2">
    <source>
        <dbReference type="ARBA" id="ARBA00023172"/>
    </source>
</evidence>
<dbReference type="STRING" id="1802435.A2114_01895"/>
<proteinExistence type="predicted"/>
<dbReference type="GO" id="GO:0006310">
    <property type="term" value="P:DNA recombination"/>
    <property type="evidence" value="ECO:0007669"/>
    <property type="project" value="UniProtKB-KW"/>
</dbReference>
<evidence type="ECO:0000256" key="1">
    <source>
        <dbReference type="ARBA" id="ARBA00022763"/>
    </source>
</evidence>
<keyword evidence="3" id="KW-0234">DNA repair</keyword>
<dbReference type="InterPro" id="IPR012340">
    <property type="entry name" value="NA-bd_OB-fold"/>
</dbReference>
<dbReference type="SUPFAM" id="SSF50249">
    <property type="entry name" value="Nucleic acid-binding proteins"/>
    <property type="match status" value="1"/>
</dbReference>
<comment type="caution">
    <text evidence="5">The sequence shown here is derived from an EMBL/GenBank/DDBJ whole genome shotgun (WGS) entry which is preliminary data.</text>
</comment>
<keyword evidence="2" id="KW-0233">DNA recombination</keyword>
<dbReference type="PANTHER" id="PTHR33991">
    <property type="entry name" value="DNA REPAIR PROTEIN RECO"/>
    <property type="match status" value="1"/>
</dbReference>
<gene>
    <name evidence="5" type="ORF">A2114_01895</name>
</gene>
<dbReference type="PANTHER" id="PTHR33991:SF1">
    <property type="entry name" value="DNA REPAIR PROTEIN RECO"/>
    <property type="match status" value="1"/>
</dbReference>
<dbReference type="Pfam" id="PF11967">
    <property type="entry name" value="RecO_N"/>
    <property type="match status" value="1"/>
</dbReference>
<dbReference type="GO" id="GO:0043590">
    <property type="term" value="C:bacterial nucleoid"/>
    <property type="evidence" value="ECO:0007669"/>
    <property type="project" value="TreeGrafter"/>
</dbReference>
<dbReference type="Proteomes" id="UP000176494">
    <property type="component" value="Unassembled WGS sequence"/>
</dbReference>